<evidence type="ECO:0000256" key="4">
    <source>
        <dbReference type="HAMAP-Rule" id="MF_01812"/>
    </source>
</evidence>
<dbReference type="OrthoDB" id="8399956at2"/>
<dbReference type="Proteomes" id="UP000254134">
    <property type="component" value="Unassembled WGS sequence"/>
</dbReference>
<reference evidence="6 7" key="1">
    <citation type="submission" date="2018-07" db="EMBL/GenBank/DDBJ databases">
        <title>High-quality-draft genome sequence of Gaiella occulta.</title>
        <authorList>
            <person name="Severino R."/>
            <person name="Froufe H.J.C."/>
            <person name="Rainey F.A."/>
            <person name="Barroso C."/>
            <person name="Albuquerque L."/>
            <person name="Lobo-Da-Cunha A."/>
            <person name="Da Costa M.S."/>
            <person name="Egas C."/>
        </authorList>
    </citation>
    <scope>NUCLEOTIDE SEQUENCE [LARGE SCALE GENOMIC DNA]</scope>
    <source>
        <strain evidence="6 7">F2-233</strain>
    </source>
</reference>
<feature type="binding site" evidence="4">
    <location>
        <begin position="80"/>
        <end position="82"/>
    </location>
    <ligand>
        <name>acetyl-CoA</name>
        <dbReference type="ChEBI" id="CHEBI:57288"/>
    </ligand>
</feature>
<feature type="domain" description="N-acetyltransferase" evidence="5">
    <location>
        <begin position="3"/>
        <end position="149"/>
    </location>
</feature>
<dbReference type="Pfam" id="PF13530">
    <property type="entry name" value="SCP2_2"/>
    <property type="match status" value="1"/>
</dbReference>
<name>A0A7M2YVK1_9ACTN</name>
<dbReference type="InterPro" id="IPR051554">
    <property type="entry name" value="Acetyltransferase_Eis"/>
</dbReference>
<dbReference type="RefSeq" id="WP_114797241.1">
    <property type="nucleotide sequence ID" value="NZ_QQZY01000009.1"/>
</dbReference>
<dbReference type="SUPFAM" id="SSF55729">
    <property type="entry name" value="Acyl-CoA N-acyltransferases (Nat)"/>
    <property type="match status" value="1"/>
</dbReference>
<dbReference type="InterPro" id="IPR022902">
    <property type="entry name" value="NAcTrfase_Eis"/>
</dbReference>
<dbReference type="CDD" id="cd04301">
    <property type="entry name" value="NAT_SF"/>
    <property type="match status" value="1"/>
</dbReference>
<comment type="subunit">
    <text evidence="4">Homohexamer; trimer of dimers.</text>
</comment>
<accession>A0A7M2YVK1</accession>
<feature type="binding site" evidence="4">
    <location>
        <begin position="116"/>
        <end position="117"/>
    </location>
    <ligand>
        <name>acetyl-CoA</name>
        <dbReference type="ChEBI" id="CHEBI:57288"/>
    </ligand>
</feature>
<dbReference type="PROSITE" id="PS51186">
    <property type="entry name" value="GNAT"/>
    <property type="match status" value="1"/>
</dbReference>
<organism evidence="6 7">
    <name type="scientific">Gaiella occulta</name>
    <dbReference type="NCBI Taxonomy" id="1002870"/>
    <lineage>
        <taxon>Bacteria</taxon>
        <taxon>Bacillati</taxon>
        <taxon>Actinomycetota</taxon>
        <taxon>Thermoleophilia</taxon>
        <taxon>Gaiellales</taxon>
        <taxon>Gaiellaceae</taxon>
        <taxon>Gaiella</taxon>
    </lineage>
</organism>
<evidence type="ECO:0000256" key="1">
    <source>
        <dbReference type="ARBA" id="ARBA00009213"/>
    </source>
</evidence>
<evidence type="ECO:0000313" key="7">
    <source>
        <dbReference type="Proteomes" id="UP000254134"/>
    </source>
</evidence>
<dbReference type="HAMAP" id="MF_01812">
    <property type="entry name" value="Eis"/>
    <property type="match status" value="1"/>
</dbReference>
<dbReference type="NCBIfam" id="NF002367">
    <property type="entry name" value="PRK01346.1-4"/>
    <property type="match status" value="1"/>
</dbReference>
<protein>
    <submittedName>
        <fullName evidence="6">Sterol carrier protein domain</fullName>
    </submittedName>
</protein>
<evidence type="ECO:0000313" key="6">
    <source>
        <dbReference type="EMBL" id="RDI73497.1"/>
    </source>
</evidence>
<dbReference type="Gene3D" id="3.30.1050.10">
    <property type="entry name" value="SCP2 sterol-binding domain"/>
    <property type="match status" value="1"/>
</dbReference>
<evidence type="ECO:0000256" key="3">
    <source>
        <dbReference type="ARBA" id="ARBA00023315"/>
    </source>
</evidence>
<reference evidence="7" key="2">
    <citation type="journal article" date="2019" name="MicrobiologyOpen">
        <title>High-quality draft genome sequence of Gaiella occulta isolated from a 150 meter deep mineral water borehole and comparison with the genome sequences of other deep-branching lineages of the phylum Actinobacteria.</title>
        <authorList>
            <person name="Severino R."/>
            <person name="Froufe H.J.C."/>
            <person name="Barroso C."/>
            <person name="Albuquerque L."/>
            <person name="Lobo-da-Cunha A."/>
            <person name="da Costa M.S."/>
            <person name="Egas C."/>
        </authorList>
    </citation>
    <scope>NUCLEOTIDE SEQUENCE [LARGE SCALE GENOMIC DNA]</scope>
    <source>
        <strain evidence="7">F2-233</strain>
    </source>
</reference>
<dbReference type="SUPFAM" id="SSF55718">
    <property type="entry name" value="SCP-like"/>
    <property type="match status" value="1"/>
</dbReference>
<dbReference type="PANTHER" id="PTHR37817">
    <property type="entry name" value="N-ACETYLTRANSFERASE EIS"/>
    <property type="match status" value="1"/>
</dbReference>
<feature type="binding site" evidence="4">
    <location>
        <begin position="88"/>
        <end position="93"/>
    </location>
    <ligand>
        <name>acetyl-CoA</name>
        <dbReference type="ChEBI" id="CHEBI:57288"/>
    </ligand>
</feature>
<dbReference type="GO" id="GO:0030649">
    <property type="term" value="P:aminoglycoside antibiotic catabolic process"/>
    <property type="evidence" value="ECO:0007669"/>
    <property type="project" value="TreeGrafter"/>
</dbReference>
<dbReference type="InterPro" id="IPR000182">
    <property type="entry name" value="GNAT_dom"/>
</dbReference>
<dbReference type="InterPro" id="IPR041380">
    <property type="entry name" value="Acetyltransf_17"/>
</dbReference>
<dbReference type="Pfam" id="PF17668">
    <property type="entry name" value="Acetyltransf_17"/>
    <property type="match status" value="1"/>
</dbReference>
<dbReference type="InterPro" id="IPR016181">
    <property type="entry name" value="Acyl_CoA_acyltransferase"/>
</dbReference>
<sequence>MALRVRRAKDLAEYAHAFGAIGHYFGGNRDEDVRRFSRLMPLERMHAAFDGSEIVGGAGVFPLELTVPGGHVRCAGVSVVGVLPTHRRRGILDRMMRAQLADMRERGEPVAALWASEETIYGRFGYGMAAQDVMIRASRVHAALQQGLPAANASSRLVGHHEALETFPRIYERVRRRTPGFLGRSPEWWESKTLRDDVDSRRGAGELNRALLELDGRPAGYALYRIKLEFDDVSSKRQVRVVEAVADSPAAMRELWRFLLGIDWVEEIRCDLLPVDHPLFLLVQRPNRLAWKVFDGLWVRFVDVGAALSARGYASDGRATFELFGDPVFAGNDGRWTVDGGVATRSRRRPDVRLDVQALAAAYLGGFSFAELARAGRVEEVDRGGIARADALFRVDAKPWCPEIF</sequence>
<feature type="active site" description="Proton donor" evidence="4">
    <location>
        <position position="121"/>
    </location>
</feature>
<feature type="active site" description="Proton acceptor; via carboxylate" evidence="4">
    <location>
        <position position="405"/>
    </location>
</feature>
<dbReference type="AlphaFoldDB" id="A0A7M2YVK1"/>
<dbReference type="PANTHER" id="PTHR37817:SF1">
    <property type="entry name" value="N-ACETYLTRANSFERASE EIS"/>
    <property type="match status" value="1"/>
</dbReference>
<dbReference type="EMBL" id="QQZY01000009">
    <property type="protein sequence ID" value="RDI73497.1"/>
    <property type="molecule type" value="Genomic_DNA"/>
</dbReference>
<evidence type="ECO:0000256" key="2">
    <source>
        <dbReference type="ARBA" id="ARBA00022679"/>
    </source>
</evidence>
<dbReference type="Pfam" id="PF13527">
    <property type="entry name" value="Acetyltransf_9"/>
    <property type="match status" value="1"/>
</dbReference>
<comment type="similarity">
    <text evidence="1 4">Belongs to the acetyltransferase Eis family.</text>
</comment>
<dbReference type="InterPro" id="IPR036527">
    <property type="entry name" value="SCP2_sterol-bd_dom_sf"/>
</dbReference>
<keyword evidence="2 4" id="KW-0808">Transferase</keyword>
<evidence type="ECO:0000259" key="5">
    <source>
        <dbReference type="PROSITE" id="PS51186"/>
    </source>
</evidence>
<dbReference type="InterPro" id="IPR025559">
    <property type="entry name" value="Eis_dom"/>
</dbReference>
<keyword evidence="7" id="KW-1185">Reference proteome</keyword>
<proteinExistence type="inferred from homology"/>
<dbReference type="GO" id="GO:0034069">
    <property type="term" value="F:aminoglycoside N-acetyltransferase activity"/>
    <property type="evidence" value="ECO:0007669"/>
    <property type="project" value="TreeGrafter"/>
</dbReference>
<comment type="caution">
    <text evidence="6">The sequence shown here is derived from an EMBL/GenBank/DDBJ whole genome shotgun (WGS) entry which is preliminary data.</text>
</comment>
<keyword evidence="3 4" id="KW-0012">Acyltransferase</keyword>
<dbReference type="Gene3D" id="3.40.630.30">
    <property type="match status" value="2"/>
</dbReference>
<gene>
    <name evidence="6" type="ORF">Gocc_2853</name>
</gene>